<evidence type="ECO:0000313" key="2">
    <source>
        <dbReference type="Proteomes" id="UP000248798"/>
    </source>
</evidence>
<comment type="caution">
    <text evidence="1">The sequence shown here is derived from an EMBL/GenBank/DDBJ whole genome shotgun (WGS) entry which is preliminary data.</text>
</comment>
<proteinExistence type="predicted"/>
<dbReference type="EMBL" id="QLNI01000029">
    <property type="protein sequence ID" value="RAM01293.1"/>
    <property type="molecule type" value="Genomic_DNA"/>
</dbReference>
<dbReference type="Proteomes" id="UP000248798">
    <property type="component" value="Unassembled WGS sequence"/>
</dbReference>
<evidence type="ECO:0000313" key="1">
    <source>
        <dbReference type="EMBL" id="RAM01293.1"/>
    </source>
</evidence>
<reference evidence="1 2" key="1">
    <citation type="submission" date="2018-06" db="EMBL/GenBank/DDBJ databases">
        <title>Complete Genome Sequence of Desulfobacter hydrogenophilus (DSM3380).</title>
        <authorList>
            <person name="Marietou A."/>
            <person name="Schreiber L."/>
            <person name="Marshall I."/>
            <person name="Jorgensen B."/>
        </authorList>
    </citation>
    <scope>NUCLEOTIDE SEQUENCE [LARGE SCALE GENOMIC DNA]</scope>
    <source>
        <strain evidence="1 2">DSM 3380</strain>
    </source>
</reference>
<protein>
    <submittedName>
        <fullName evidence="1">Uncharacterized protein</fullName>
    </submittedName>
</protein>
<organism evidence="1 2">
    <name type="scientific">Desulfobacter hydrogenophilus</name>
    <dbReference type="NCBI Taxonomy" id="2291"/>
    <lineage>
        <taxon>Bacteria</taxon>
        <taxon>Pseudomonadati</taxon>
        <taxon>Thermodesulfobacteriota</taxon>
        <taxon>Desulfobacteria</taxon>
        <taxon>Desulfobacterales</taxon>
        <taxon>Desulfobacteraceae</taxon>
        <taxon>Desulfobacter</taxon>
    </lineage>
</organism>
<accession>A0A328FDW8</accession>
<sequence>MYTLIYLISVGQIRIKIPNQFSFCHQGMAVLLLYFPAEVGSDKPRFQVRPMIGIKHSKIWFRIFVRIQGVAMGAY</sequence>
<dbReference type="AlphaFoldDB" id="A0A328FDW8"/>
<gene>
    <name evidence="1" type="ORF">DO021_14555</name>
</gene>
<name>A0A328FDW8_9BACT</name>